<name>A0A8H8D9X2_AJECA</name>
<accession>A0A8H8D9X2</accession>
<reference evidence="1 2" key="1">
    <citation type="submission" date="2021-01" db="EMBL/GenBank/DDBJ databases">
        <title>Chromosome-level genome assembly of a human fungal pathogen reveals clustering of transcriptionally co-regulated genes.</title>
        <authorList>
            <person name="Voorhies M."/>
            <person name="Cohen S."/>
            <person name="Shea T.P."/>
            <person name="Petrus S."/>
            <person name="Munoz J.F."/>
            <person name="Poplawski S."/>
            <person name="Goldman W.E."/>
            <person name="Michael T."/>
            <person name="Cuomo C.A."/>
            <person name="Sil A."/>
            <person name="Beyhan S."/>
        </authorList>
    </citation>
    <scope>NUCLEOTIDE SEQUENCE [LARGE SCALE GENOMIC DNA]</scope>
    <source>
        <strain evidence="1 2">G184AR</strain>
    </source>
</reference>
<dbReference type="Proteomes" id="UP000670092">
    <property type="component" value="Unassembled WGS sequence"/>
</dbReference>
<organism evidence="1 2">
    <name type="scientific">Ajellomyces capsulatus</name>
    <name type="common">Darling's disease fungus</name>
    <name type="synonym">Histoplasma capsulatum</name>
    <dbReference type="NCBI Taxonomy" id="5037"/>
    <lineage>
        <taxon>Eukaryota</taxon>
        <taxon>Fungi</taxon>
        <taxon>Dikarya</taxon>
        <taxon>Ascomycota</taxon>
        <taxon>Pezizomycotina</taxon>
        <taxon>Eurotiomycetes</taxon>
        <taxon>Eurotiomycetidae</taxon>
        <taxon>Onygenales</taxon>
        <taxon>Ajellomycetaceae</taxon>
        <taxon>Histoplasma</taxon>
    </lineage>
</organism>
<dbReference type="EMBL" id="JAEVHI010000001">
    <property type="protein sequence ID" value="KAG5304998.1"/>
    <property type="molecule type" value="Genomic_DNA"/>
</dbReference>
<dbReference type="AlphaFoldDB" id="A0A8H8D9X2"/>
<evidence type="ECO:0000313" key="1">
    <source>
        <dbReference type="EMBL" id="KAG5304998.1"/>
    </source>
</evidence>
<comment type="caution">
    <text evidence="1">The sequence shown here is derived from an EMBL/GenBank/DDBJ whole genome shotgun (WGS) entry which is preliminary data.</text>
</comment>
<proteinExistence type="predicted"/>
<protein>
    <submittedName>
        <fullName evidence="1">Uncharacterized protein</fullName>
    </submittedName>
</protein>
<gene>
    <name evidence="1" type="ORF">I7I52_03522</name>
</gene>
<sequence>MILFCLAGEPNSNDRIGPRVVPRRLLENGCSSSRSTVTPYNSVDSCLVAAPKWNISEHGKFAFRHILHSTAVFFLSKEGRKNVEISTHAVNYLHLRMVNVANRLFRASRIVRTNAVVCYYWKC</sequence>
<evidence type="ECO:0000313" key="2">
    <source>
        <dbReference type="Proteomes" id="UP000670092"/>
    </source>
</evidence>
<dbReference type="VEuPathDB" id="FungiDB:I7I52_03522"/>